<dbReference type="EMBL" id="BTSY01000001">
    <property type="protein sequence ID" value="GMT09665.1"/>
    <property type="molecule type" value="Genomic_DNA"/>
</dbReference>
<name>A0AAV5UR66_9BILA</name>
<feature type="coiled-coil region" evidence="5">
    <location>
        <begin position="4"/>
        <end position="64"/>
    </location>
</feature>
<dbReference type="Proteomes" id="UP001432322">
    <property type="component" value="Unassembled WGS sequence"/>
</dbReference>
<dbReference type="GO" id="GO:0005179">
    <property type="term" value="F:hormone activity"/>
    <property type="evidence" value="ECO:0007669"/>
    <property type="project" value="UniProtKB-KW"/>
</dbReference>
<dbReference type="GO" id="GO:0005615">
    <property type="term" value="C:extracellular space"/>
    <property type="evidence" value="ECO:0007669"/>
    <property type="project" value="TreeGrafter"/>
</dbReference>
<reference evidence="6" key="1">
    <citation type="submission" date="2023-10" db="EMBL/GenBank/DDBJ databases">
        <title>Genome assembly of Pristionchus species.</title>
        <authorList>
            <person name="Yoshida K."/>
            <person name="Sommer R.J."/>
        </authorList>
    </citation>
    <scope>NUCLEOTIDE SEQUENCE</scope>
    <source>
        <strain evidence="6">RS5133</strain>
    </source>
</reference>
<keyword evidence="7" id="KW-1185">Reference proteome</keyword>
<evidence type="ECO:0008006" key="8">
    <source>
        <dbReference type="Google" id="ProtNLM"/>
    </source>
</evidence>
<comment type="subunit">
    <text evidence="2">Homodimer; disulfide-linked.</text>
</comment>
<dbReference type="PANTHER" id="PTHR11245:SF6">
    <property type="entry name" value="DUF19 DOMAIN-CONTAINING PROTEIN"/>
    <property type="match status" value="1"/>
</dbReference>
<evidence type="ECO:0000256" key="4">
    <source>
        <dbReference type="ARBA" id="ARBA00023157"/>
    </source>
</evidence>
<evidence type="ECO:0000313" key="7">
    <source>
        <dbReference type="Proteomes" id="UP001432322"/>
    </source>
</evidence>
<comment type="similarity">
    <text evidence="1">Belongs to the stanniocalcin family.</text>
</comment>
<evidence type="ECO:0000256" key="2">
    <source>
        <dbReference type="ARBA" id="ARBA00011748"/>
    </source>
</evidence>
<sequence>MFPFGAIKQEEEILKNEVKEEEKEIKEESIDNDGVKSNFFIPEFELYAQRMAEIEAVKREEEEEDQDSRKIHIQEVIKSVIEEVRHPAVNQSNLELGLFAVYSGSSLAAACRTYDLNLTTLSKYSKKVHAILGSLKDRKKVDTGTITIDGITVPRSMSELIRLISKGEVTMDQARPFDGTREQMKEKVIEILRAFKVSSDVINQRAKAVEMVNVDGFSTSEASRQLNISRNTAFVYSKIVKIFIQFGHPVQSSCTSTRMIPPSVVSNQVCRVMNGIPRVATCTVEFIDTQETESKKEEDFDVKGDPNVEE</sequence>
<keyword evidence="5" id="KW-0175">Coiled coil</keyword>
<dbReference type="AlphaFoldDB" id="A0AAV5UR66"/>
<dbReference type="InterPro" id="IPR004978">
    <property type="entry name" value="Stanniocalcin"/>
</dbReference>
<evidence type="ECO:0000313" key="6">
    <source>
        <dbReference type="EMBL" id="GMT09665.1"/>
    </source>
</evidence>
<proteinExistence type="inferred from homology"/>
<dbReference type="PANTHER" id="PTHR11245">
    <property type="entry name" value="STANNIOCALCIN"/>
    <property type="match status" value="1"/>
</dbReference>
<evidence type="ECO:0000256" key="5">
    <source>
        <dbReference type="SAM" id="Coils"/>
    </source>
</evidence>
<evidence type="ECO:0000256" key="1">
    <source>
        <dbReference type="ARBA" id="ARBA00008693"/>
    </source>
</evidence>
<keyword evidence="3" id="KW-0372">Hormone</keyword>
<dbReference type="GO" id="GO:0006874">
    <property type="term" value="P:intracellular calcium ion homeostasis"/>
    <property type="evidence" value="ECO:0007669"/>
    <property type="project" value="TreeGrafter"/>
</dbReference>
<gene>
    <name evidence="6" type="ORF">PFISCL1PPCAC_962</name>
</gene>
<accession>A0AAV5UR66</accession>
<evidence type="ECO:0000256" key="3">
    <source>
        <dbReference type="ARBA" id="ARBA00022702"/>
    </source>
</evidence>
<comment type="caution">
    <text evidence="6">The sequence shown here is derived from an EMBL/GenBank/DDBJ whole genome shotgun (WGS) entry which is preliminary data.</text>
</comment>
<keyword evidence="4" id="KW-1015">Disulfide bond</keyword>
<protein>
    <recommendedName>
        <fullName evidence="8">HTH psq-type domain-containing protein</fullName>
    </recommendedName>
</protein>
<organism evidence="6 7">
    <name type="scientific">Pristionchus fissidentatus</name>
    <dbReference type="NCBI Taxonomy" id="1538716"/>
    <lineage>
        <taxon>Eukaryota</taxon>
        <taxon>Metazoa</taxon>
        <taxon>Ecdysozoa</taxon>
        <taxon>Nematoda</taxon>
        <taxon>Chromadorea</taxon>
        <taxon>Rhabditida</taxon>
        <taxon>Rhabditina</taxon>
        <taxon>Diplogasteromorpha</taxon>
        <taxon>Diplogasteroidea</taxon>
        <taxon>Neodiplogasteridae</taxon>
        <taxon>Pristionchus</taxon>
    </lineage>
</organism>